<evidence type="ECO:0000256" key="1">
    <source>
        <dbReference type="SAM" id="MobiDB-lite"/>
    </source>
</evidence>
<feature type="region of interest" description="Disordered" evidence="1">
    <location>
        <begin position="1"/>
        <end position="150"/>
    </location>
</feature>
<dbReference type="Proteomes" id="UP000294003">
    <property type="component" value="Unassembled WGS sequence"/>
</dbReference>
<feature type="compositionally biased region" description="Polar residues" evidence="1">
    <location>
        <begin position="301"/>
        <end position="318"/>
    </location>
</feature>
<keyword evidence="3" id="KW-1185">Reference proteome</keyword>
<protein>
    <submittedName>
        <fullName evidence="2">Uncharacterized protein</fullName>
    </submittedName>
</protein>
<gene>
    <name evidence="2" type="ORF">DL762_002386</name>
</gene>
<evidence type="ECO:0000313" key="2">
    <source>
        <dbReference type="EMBL" id="RYO91090.1"/>
    </source>
</evidence>
<dbReference type="PANTHER" id="PTHR39610:SF2">
    <property type="entry name" value="BZIP DOMAIN-CONTAINING PROTEIN"/>
    <property type="match status" value="1"/>
</dbReference>
<feature type="compositionally biased region" description="Low complexity" evidence="1">
    <location>
        <begin position="65"/>
        <end position="75"/>
    </location>
</feature>
<organism evidence="2 3">
    <name type="scientific">Monosporascus cannonballus</name>
    <dbReference type="NCBI Taxonomy" id="155416"/>
    <lineage>
        <taxon>Eukaryota</taxon>
        <taxon>Fungi</taxon>
        <taxon>Dikarya</taxon>
        <taxon>Ascomycota</taxon>
        <taxon>Pezizomycotina</taxon>
        <taxon>Sordariomycetes</taxon>
        <taxon>Xylariomycetidae</taxon>
        <taxon>Xylariales</taxon>
        <taxon>Xylariales incertae sedis</taxon>
        <taxon>Monosporascus</taxon>
    </lineage>
</organism>
<feature type="region of interest" description="Disordered" evidence="1">
    <location>
        <begin position="296"/>
        <end position="352"/>
    </location>
</feature>
<accession>A0ABY0HDM4</accession>
<feature type="compositionally biased region" description="Low complexity" evidence="1">
    <location>
        <begin position="171"/>
        <end position="181"/>
    </location>
</feature>
<comment type="caution">
    <text evidence="2">The sequence shown here is derived from an EMBL/GenBank/DDBJ whole genome shotgun (WGS) entry which is preliminary data.</text>
</comment>
<dbReference type="PANTHER" id="PTHR39610">
    <property type="entry name" value="BZIP DOMAIN-CONTAINING PROTEIN-RELATED"/>
    <property type="match status" value="1"/>
</dbReference>
<proteinExistence type="predicted"/>
<feature type="compositionally biased region" description="Pro residues" evidence="1">
    <location>
        <begin position="201"/>
        <end position="210"/>
    </location>
</feature>
<reference evidence="2 3" key="1">
    <citation type="submission" date="2018-06" db="EMBL/GenBank/DDBJ databases">
        <title>Complete Genomes of Monosporascus.</title>
        <authorList>
            <person name="Robinson A.J."/>
            <person name="Natvig D.O."/>
        </authorList>
    </citation>
    <scope>NUCLEOTIDE SEQUENCE [LARGE SCALE GENOMIC DNA]</scope>
    <source>
        <strain evidence="2 3">CBS 609.92</strain>
    </source>
</reference>
<name>A0ABY0HDM4_9PEZI</name>
<feature type="region of interest" description="Disordered" evidence="1">
    <location>
        <begin position="171"/>
        <end position="274"/>
    </location>
</feature>
<sequence length="352" mass="37694">MAPDLNSLPPSSPSGRPRAMNSSSSNGDALITESPPPRSPRGSISLQAAATMNAGLQHESERRSSSSSLSRSRQSPQTGRRRSSVLMNLQLNDPALPGPGEMVTEERGNRTVHSPQPMAGSPRSPFLPGGGDPHHNRTPSLGELHQELEAEQEAQVNRLLHQIRQQQLELQRLQAAQGQGQTAVAPDEPTPSSERSNHPTTPQPFPPPVTSAPRSPAVSHPRSSFDMAREALHRRSRTPSRGATSPGLRRASLGGDNGESTGLPGRDESAFYQAETQSLIRENQMLRHRIRELERQLAETHATSSLTREPTQPSHLLHSTSATDDEAAGASTAATTSSTSQSAPVSDTVKGE</sequence>
<evidence type="ECO:0000313" key="3">
    <source>
        <dbReference type="Proteomes" id="UP000294003"/>
    </source>
</evidence>
<feature type="compositionally biased region" description="Low complexity" evidence="1">
    <location>
        <begin position="328"/>
        <end position="352"/>
    </location>
</feature>
<dbReference type="EMBL" id="QJNS01000045">
    <property type="protein sequence ID" value="RYO91090.1"/>
    <property type="molecule type" value="Genomic_DNA"/>
</dbReference>